<keyword evidence="3" id="KW-0862">Zinc</keyword>
<evidence type="ECO:0000313" key="5">
    <source>
        <dbReference type="Proteomes" id="UP000266841"/>
    </source>
</evidence>
<dbReference type="PANTHER" id="PTHR23323">
    <property type="entry name" value="VACUOLAR PROTEIN SORTING-ASSOCIATED PROTEIN"/>
    <property type="match status" value="1"/>
</dbReference>
<keyword evidence="1" id="KW-0479">Metal-binding</keyword>
<accession>K0RQW4</accession>
<dbReference type="GO" id="GO:0007033">
    <property type="term" value="P:vacuole organization"/>
    <property type="evidence" value="ECO:0007669"/>
    <property type="project" value="TreeGrafter"/>
</dbReference>
<dbReference type="EMBL" id="AGNL01035335">
    <property type="protein sequence ID" value="EJK54754.1"/>
    <property type="molecule type" value="Genomic_DNA"/>
</dbReference>
<evidence type="ECO:0000256" key="2">
    <source>
        <dbReference type="ARBA" id="ARBA00022771"/>
    </source>
</evidence>
<protein>
    <submittedName>
        <fullName evidence="4">Uncharacterized protein</fullName>
    </submittedName>
</protein>
<keyword evidence="5" id="KW-1185">Reference proteome</keyword>
<dbReference type="GO" id="GO:0030897">
    <property type="term" value="C:HOPS complex"/>
    <property type="evidence" value="ECO:0007669"/>
    <property type="project" value="TreeGrafter"/>
</dbReference>
<keyword evidence="2" id="KW-0863">Zinc-finger</keyword>
<dbReference type="GO" id="GO:0006904">
    <property type="term" value="P:vesicle docking involved in exocytosis"/>
    <property type="evidence" value="ECO:0007669"/>
    <property type="project" value="TreeGrafter"/>
</dbReference>
<dbReference type="GO" id="GO:0030674">
    <property type="term" value="F:protein-macromolecule adaptor activity"/>
    <property type="evidence" value="ECO:0007669"/>
    <property type="project" value="TreeGrafter"/>
</dbReference>
<dbReference type="GO" id="GO:0048284">
    <property type="term" value="P:organelle fusion"/>
    <property type="evidence" value="ECO:0007669"/>
    <property type="project" value="TreeGrafter"/>
</dbReference>
<reference evidence="4 5" key="1">
    <citation type="journal article" date="2012" name="Genome Biol.">
        <title>Genome and low-iron response of an oceanic diatom adapted to chronic iron limitation.</title>
        <authorList>
            <person name="Lommer M."/>
            <person name="Specht M."/>
            <person name="Roy A.S."/>
            <person name="Kraemer L."/>
            <person name="Andreson R."/>
            <person name="Gutowska M.A."/>
            <person name="Wolf J."/>
            <person name="Bergner S.V."/>
            <person name="Schilhabel M.B."/>
            <person name="Klostermeier U.C."/>
            <person name="Beiko R.G."/>
            <person name="Rosenstiel P."/>
            <person name="Hippler M."/>
            <person name="Laroche J."/>
        </authorList>
    </citation>
    <scope>NUCLEOTIDE SEQUENCE [LARGE SCALE GENOMIC DNA]</scope>
    <source>
        <strain evidence="4 5">CCMP1005</strain>
    </source>
</reference>
<gene>
    <name evidence="4" type="ORF">THAOC_25592</name>
</gene>
<dbReference type="GO" id="GO:0008270">
    <property type="term" value="F:zinc ion binding"/>
    <property type="evidence" value="ECO:0007669"/>
    <property type="project" value="UniProtKB-KW"/>
</dbReference>
<sequence>MGFGMRRHAVELALKVDPSLARGLARECDDPAEARRLWLMIARNAASNCGGAADGGDDGRDVVARVVAVLKDCGPGVMSIEDVLPFLPDFAQIDQFKDEICDALASYSSKIEGYLREMTECDRTCDALRDELGRLSAVGTRIRPDARCAYTGAEVRRSNEPFYAFPSGYVVLESALRREVVPYLNERQARRVEAVEGEIARMRKLRSGPGRNPYETAKDDFDVENLQTELDGLIAAECPLTGSVMVQSIDRGFSDDDDDE</sequence>
<dbReference type="Proteomes" id="UP000266841">
    <property type="component" value="Unassembled WGS sequence"/>
</dbReference>
<evidence type="ECO:0000256" key="3">
    <source>
        <dbReference type="ARBA" id="ARBA00022833"/>
    </source>
</evidence>
<name>K0RQW4_THAOC</name>
<dbReference type="PANTHER" id="PTHR23323:SF26">
    <property type="entry name" value="VACUOLAR PROTEIN SORTING-ASSOCIATED PROTEIN 18 HOMOLOG"/>
    <property type="match status" value="1"/>
</dbReference>
<dbReference type="AlphaFoldDB" id="K0RQW4"/>
<dbReference type="OrthoDB" id="1845386at2759"/>
<evidence type="ECO:0000256" key="1">
    <source>
        <dbReference type="ARBA" id="ARBA00022723"/>
    </source>
</evidence>
<dbReference type="GO" id="GO:0007032">
    <property type="term" value="P:endosome organization"/>
    <property type="evidence" value="ECO:0007669"/>
    <property type="project" value="TreeGrafter"/>
</dbReference>
<organism evidence="4 5">
    <name type="scientific">Thalassiosira oceanica</name>
    <name type="common">Marine diatom</name>
    <dbReference type="NCBI Taxonomy" id="159749"/>
    <lineage>
        <taxon>Eukaryota</taxon>
        <taxon>Sar</taxon>
        <taxon>Stramenopiles</taxon>
        <taxon>Ochrophyta</taxon>
        <taxon>Bacillariophyta</taxon>
        <taxon>Coscinodiscophyceae</taxon>
        <taxon>Thalassiosirophycidae</taxon>
        <taxon>Thalassiosirales</taxon>
        <taxon>Thalassiosiraceae</taxon>
        <taxon>Thalassiosira</taxon>
    </lineage>
</organism>
<dbReference type="eggNOG" id="KOG2034">
    <property type="taxonomic scope" value="Eukaryota"/>
</dbReference>
<dbReference type="GO" id="GO:0005768">
    <property type="term" value="C:endosome"/>
    <property type="evidence" value="ECO:0007669"/>
    <property type="project" value="TreeGrafter"/>
</dbReference>
<proteinExistence type="predicted"/>
<comment type="caution">
    <text evidence="4">The sequence shown here is derived from an EMBL/GenBank/DDBJ whole genome shotgun (WGS) entry which is preliminary data.</text>
</comment>
<evidence type="ECO:0000313" key="4">
    <source>
        <dbReference type="EMBL" id="EJK54754.1"/>
    </source>
</evidence>